<evidence type="ECO:0000256" key="41">
    <source>
        <dbReference type="ARBA" id="ARBA00065941"/>
    </source>
</evidence>
<evidence type="ECO:0000256" key="4">
    <source>
        <dbReference type="ARBA" id="ARBA00004123"/>
    </source>
</evidence>
<dbReference type="EC" id="2.3.2.31" evidence="10"/>
<dbReference type="InterPro" id="IPR001841">
    <property type="entry name" value="Znf_RING"/>
</dbReference>
<dbReference type="CDD" id="cd16778">
    <property type="entry name" value="mRING-HC-C4C4_RBR_RNF144B"/>
    <property type="match status" value="1"/>
</dbReference>
<dbReference type="SMART" id="SM00647">
    <property type="entry name" value="IBR"/>
    <property type="match status" value="2"/>
</dbReference>
<evidence type="ECO:0000256" key="19">
    <source>
        <dbReference type="ARBA" id="ARBA00022703"/>
    </source>
</evidence>
<dbReference type="FunFam" id="1.10.10.10:FF:000232">
    <property type="entry name" value="lysine-specific histone demethylase 1B"/>
    <property type="match status" value="1"/>
</dbReference>
<comment type="function">
    <text evidence="38">Histone demethylase that demethylates 'Lys-4' of histone H3, a specific tag for epigenetic transcriptional activation, thereby acting as a corepressor. Required for de novo DNA methylation of a subset of imprinted genes during oogenesis. Acts by oxidizing the substrate by FAD to generate the corresponding imine that is subsequently hydrolyzed. Demethylates both mono- and di-methylated 'Lys-4' of histone H3. Has no effect on tri-methylated 'Lys-4', mono-, di- or tri-methylated 'Lys-9', mono-, di- or tri-methylated 'Lys-27', mono-, di- or tri-methylated 'Lys-36' of histone H3, or on mono-, di- or tri-methylated 'Lys-20' of histone H4. Alone, it is unable to demethylate H3K4me on nucleosomes and requires the presence of GLYR1 to achieve such activity, they form a multifunctional enzyme complex that modifies transcribed chromatin and facilitates Pol II transcription through nucleosomes.</text>
</comment>
<evidence type="ECO:0000256" key="34">
    <source>
        <dbReference type="ARBA" id="ARBA00023242"/>
    </source>
</evidence>
<evidence type="ECO:0000313" key="52">
    <source>
        <dbReference type="EMBL" id="KAH0516732.1"/>
    </source>
</evidence>
<evidence type="ECO:0000256" key="48">
    <source>
        <dbReference type="SAM" id="Phobius"/>
    </source>
</evidence>
<keyword evidence="25" id="KW-0862">Zinc</keyword>
<dbReference type="Pfam" id="PF01593">
    <property type="entry name" value="Amino_oxidase"/>
    <property type="match status" value="1"/>
</dbReference>
<dbReference type="InterPro" id="IPR002867">
    <property type="entry name" value="IBR_dom"/>
</dbReference>
<dbReference type="Gene3D" id="3.30.40.10">
    <property type="entry name" value="Zinc/RING finger domain, C3HC4 (zinc finger)"/>
    <property type="match status" value="1"/>
</dbReference>
<comment type="catalytic activity">
    <reaction evidence="37">
        <text>N(6),N(6)-dimethyl-L-lysyl(4)-[histone H3] + 2 A + 2 H2O = L-lysyl(4)-[histone H3] + 2 formaldehyde + 2 AH2</text>
        <dbReference type="Rhea" id="RHEA:60244"/>
        <dbReference type="Rhea" id="RHEA-COMP:15540"/>
        <dbReference type="Rhea" id="RHEA-COMP:15547"/>
        <dbReference type="ChEBI" id="CHEBI:13193"/>
        <dbReference type="ChEBI" id="CHEBI:15377"/>
        <dbReference type="ChEBI" id="CHEBI:16842"/>
        <dbReference type="ChEBI" id="CHEBI:17499"/>
        <dbReference type="ChEBI" id="CHEBI:29969"/>
        <dbReference type="ChEBI" id="CHEBI:61976"/>
        <dbReference type="EC" id="1.14.99.66"/>
    </reaction>
    <physiologicalReaction direction="left-to-right" evidence="37">
        <dbReference type="Rhea" id="RHEA:60245"/>
    </physiologicalReaction>
</comment>
<keyword evidence="32 48" id="KW-0472">Membrane</keyword>
<dbReference type="SUPFAM" id="SSF51905">
    <property type="entry name" value="FAD/NAD(P)-binding domain"/>
    <property type="match status" value="1"/>
</dbReference>
<evidence type="ECO:0000256" key="20">
    <source>
        <dbReference type="ARBA" id="ARBA00022723"/>
    </source>
</evidence>
<keyword evidence="18 48" id="KW-0812">Transmembrane</keyword>
<keyword evidence="34" id="KW-0539">Nucleus</keyword>
<evidence type="ECO:0000256" key="37">
    <source>
        <dbReference type="ARBA" id="ARBA00051715"/>
    </source>
</evidence>
<sequence>MYPVCFASASERCAKNGYTSRWYHLSCGEHFCNECFDHYYRSHKDGYDKYMAWKRVWTSNGKTEPSPKAFMADQQLPYWVQCTKPECGKWRQLIKEIQLTPHMARTYRCGIKLNTITKPPLLKDSVAAPLLSAYYPDCVGMSPSCTSTNRAAATTTSSASPGKMEPSKAASSPLVLGMNRYFQPFYQPNECGKALCVRPDVMELDELYEFPEYSRDPTMYLALRNLILALWYTNCKEALTPQKCIPHIIVRGLVRIRCVQEVERILYFMTRKGLINTGVLTVGAGQHLLPKHYHNVTVLEAKGRIGGRVWDDKSFKGVVVGRGPQIVNGCINNPVALMCEQLGISMHKLGERCDLIQEGGRITDPTIDKRMDFHFNALLDVVSEWRKDKTLLQDVPLGEKIEEIYQAFVKESGIQFSELEGQVLQFHLSNLEYACGSSLHQVSARSWDHNEFFAQFAGDHTLLTPGYSTIVEKLAEGLDIRLKSPVQSIDYTGDEVQVTTTDGIGYSAQKVLVTVPLAILQRGAIQFNPPLSEKKMKAINSLGAGIIEKIALQFPYRFWDSKVQGADFFGHVPPSASQRGLFAVYYDMDPQQSVLMSVITGEAVASLRTMDDKQVLQQCMGILRELFKEQEVPDPTKYFVTRWSTEPWIQMAYSFVKTFGSGEAYDIIAEEIQGSVFFAGREETEDRLMDSIDGLQCLTMTAENPTSGDLTPVPIVTCKLCLCEQPLDKVTMLQECQCIFCTSCLKQYMMLSIREGCGSPITCPDMVCLNHGTLQETEIACLVPVAEYQLYQRLKFEREVHMDPLRTWCPVTDCQTVCHIAAGDPGKPVMVECPSCHLKFCSCCKDAWHGESSCRDQPIVPEHGALFGTEADAPIKQCPVCRIYIERNEGCAQMMCKNCKHTFCWYCLQNLDNDIFLRHYDKGPCRNKLGHSRASVMWNRTQVVGILVGLGVIALVTSPLLLLASPCIICCVCKSCRGKKKKHDPSTT</sequence>
<dbReference type="CDD" id="cd20369">
    <property type="entry name" value="Rcat_RBR_RNF144B"/>
    <property type="match status" value="1"/>
</dbReference>
<evidence type="ECO:0000256" key="6">
    <source>
        <dbReference type="ARBA" id="ARBA00004304"/>
    </source>
</evidence>
<evidence type="ECO:0000256" key="22">
    <source>
        <dbReference type="ARBA" id="ARBA00022771"/>
    </source>
</evidence>
<keyword evidence="22 47" id="KW-0863">Zinc-finger</keyword>
<proteinExistence type="inferred from homology"/>
<evidence type="ECO:0000256" key="42">
    <source>
        <dbReference type="ARBA" id="ARBA00066706"/>
    </source>
</evidence>
<dbReference type="GO" id="GO:0031966">
    <property type="term" value="C:mitochondrial membrane"/>
    <property type="evidence" value="ECO:0007669"/>
    <property type="project" value="UniProtKB-SubCell"/>
</dbReference>
<comment type="catalytic activity">
    <reaction evidence="36">
        <text>N(6)-methyl-L-lysyl(4)-[histone H3] + A + H2O = L-lysyl(4)-[histone H3] + formaldehyde + AH2</text>
        <dbReference type="Rhea" id="RHEA:60256"/>
        <dbReference type="Rhea" id="RHEA-COMP:15543"/>
        <dbReference type="Rhea" id="RHEA-COMP:15547"/>
        <dbReference type="ChEBI" id="CHEBI:13193"/>
        <dbReference type="ChEBI" id="CHEBI:15377"/>
        <dbReference type="ChEBI" id="CHEBI:16842"/>
        <dbReference type="ChEBI" id="CHEBI:17499"/>
        <dbReference type="ChEBI" id="CHEBI:29969"/>
        <dbReference type="ChEBI" id="CHEBI:61929"/>
    </reaction>
    <physiologicalReaction direction="left-to-right" evidence="36">
        <dbReference type="Rhea" id="RHEA:60257"/>
    </physiologicalReaction>
</comment>
<evidence type="ECO:0000256" key="2">
    <source>
        <dbReference type="ARBA" id="ARBA00001947"/>
    </source>
</evidence>
<keyword evidence="12" id="KW-0217">Developmental protein</keyword>
<evidence type="ECO:0000256" key="14">
    <source>
        <dbReference type="ARBA" id="ARBA00022491"/>
    </source>
</evidence>
<keyword evidence="17" id="KW-0808">Transferase</keyword>
<keyword evidence="31" id="KW-0496">Mitochondrion</keyword>
<dbReference type="FunFam" id="3.30.40.10:FF:000051">
    <property type="entry name" value="RBR-type E3 ubiquitin transferase"/>
    <property type="match status" value="1"/>
</dbReference>
<keyword evidence="27" id="KW-0156">Chromatin regulator</keyword>
<dbReference type="Gene3D" id="3.90.660.10">
    <property type="match status" value="1"/>
</dbReference>
<evidence type="ECO:0000256" key="25">
    <source>
        <dbReference type="ARBA" id="ARBA00022833"/>
    </source>
</evidence>
<evidence type="ECO:0000256" key="38">
    <source>
        <dbReference type="ARBA" id="ARBA00053130"/>
    </source>
</evidence>
<dbReference type="FunFam" id="1.20.120.1750:FF:000010">
    <property type="entry name" value="RBR-type E3 ubiquitin transferase"/>
    <property type="match status" value="1"/>
</dbReference>
<keyword evidence="33" id="KW-0804">Transcription</keyword>
<feature type="domain" description="SWIRM" evidence="49">
    <location>
        <begin position="188"/>
        <end position="286"/>
    </location>
</feature>
<protein>
    <recommendedName>
        <fullName evidence="43">E3 ubiquitin-protein ligase RNF144B</fullName>
        <ecNumber evidence="42">1.14.99.66</ecNumber>
        <ecNumber evidence="10">2.3.2.31</ecNumber>
    </recommendedName>
    <alternativeName>
        <fullName evidence="46">Flavin-containing amine oxidase domain-containing protein 1</fullName>
    </alternativeName>
    <alternativeName>
        <fullName evidence="45">IBR domain-containing protein 2</fullName>
    </alternativeName>
    <alternativeName>
        <fullName evidence="44">RING finger protein 144B</fullName>
    </alternativeName>
</protein>
<dbReference type="Gene3D" id="1.20.120.1750">
    <property type="match status" value="1"/>
</dbReference>
<keyword evidence="23" id="KW-0833">Ubl conjugation pathway</keyword>
<keyword evidence="13" id="KW-0963">Cytoplasm</keyword>
<dbReference type="Gene3D" id="3.30.40.100">
    <property type="match status" value="1"/>
</dbReference>
<evidence type="ECO:0000256" key="32">
    <source>
        <dbReference type="ARBA" id="ARBA00023136"/>
    </source>
</evidence>
<keyword evidence="16" id="KW-0285">Flavoprotein</keyword>
<evidence type="ECO:0000256" key="29">
    <source>
        <dbReference type="ARBA" id="ARBA00023002"/>
    </source>
</evidence>
<feature type="domain" description="CW-type" evidence="50">
    <location>
        <begin position="73"/>
        <end position="153"/>
    </location>
</feature>
<evidence type="ECO:0000256" key="8">
    <source>
        <dbReference type="ARBA" id="ARBA00004906"/>
    </source>
</evidence>
<evidence type="ECO:0000256" key="30">
    <source>
        <dbReference type="ARBA" id="ARBA00023015"/>
    </source>
</evidence>
<evidence type="ECO:0000256" key="33">
    <source>
        <dbReference type="ARBA" id="ARBA00023163"/>
    </source>
</evidence>
<evidence type="ECO:0000256" key="44">
    <source>
        <dbReference type="ARBA" id="ARBA00078867"/>
    </source>
</evidence>
<keyword evidence="24" id="KW-0274">FAD</keyword>
<evidence type="ECO:0000259" key="50">
    <source>
        <dbReference type="PROSITE" id="PS51050"/>
    </source>
</evidence>
<dbReference type="EMBL" id="JAATJU010019099">
    <property type="protein sequence ID" value="KAH0516732.1"/>
    <property type="molecule type" value="Genomic_DNA"/>
</dbReference>
<dbReference type="PROSITE" id="PS51873">
    <property type="entry name" value="TRIAD"/>
    <property type="match status" value="1"/>
</dbReference>
<dbReference type="GO" id="GO:0006915">
    <property type="term" value="P:apoptotic process"/>
    <property type="evidence" value="ECO:0007669"/>
    <property type="project" value="UniProtKB-KW"/>
</dbReference>
<keyword evidence="19" id="KW-0053">Apoptosis</keyword>
<comment type="subcellular location">
    <subcellularLocation>
        <location evidence="5">Chromosome</location>
    </subcellularLocation>
    <subcellularLocation>
        <location evidence="7">Cytoplasm</location>
    </subcellularLocation>
    <subcellularLocation>
        <location evidence="6">Mitochondrion membrane</location>
        <topology evidence="6">Single-pass membrane protein</topology>
    </subcellularLocation>
    <subcellularLocation>
        <location evidence="4">Nucleus</location>
    </subcellularLocation>
</comment>
<dbReference type="GO" id="GO:0140682">
    <property type="term" value="F:FAD-dependent H3K4me/H3K4me3 demethylase activity"/>
    <property type="evidence" value="ECO:0007669"/>
    <property type="project" value="UniProtKB-EC"/>
</dbReference>
<evidence type="ECO:0000256" key="36">
    <source>
        <dbReference type="ARBA" id="ARBA00051126"/>
    </source>
</evidence>
<dbReference type="AlphaFoldDB" id="A0A8J6GTJ7"/>
<name>A0A8J6GTJ7_MICOH</name>
<dbReference type="GO" id="GO:0061630">
    <property type="term" value="F:ubiquitin protein ligase activity"/>
    <property type="evidence" value="ECO:0007669"/>
    <property type="project" value="UniProtKB-EC"/>
</dbReference>
<dbReference type="GO" id="GO:0040029">
    <property type="term" value="P:epigenetic regulation of gene expression"/>
    <property type="evidence" value="ECO:0007669"/>
    <property type="project" value="UniProtKB-ARBA"/>
</dbReference>
<evidence type="ECO:0000256" key="43">
    <source>
        <dbReference type="ARBA" id="ARBA00069720"/>
    </source>
</evidence>
<dbReference type="Proteomes" id="UP000710432">
    <property type="component" value="Unassembled WGS sequence"/>
</dbReference>
<keyword evidence="14" id="KW-0678">Repressor</keyword>
<evidence type="ECO:0000313" key="53">
    <source>
        <dbReference type="Proteomes" id="UP000710432"/>
    </source>
</evidence>
<evidence type="ECO:0000256" key="47">
    <source>
        <dbReference type="PROSITE-ProRule" id="PRU00454"/>
    </source>
</evidence>
<evidence type="ECO:0000256" key="9">
    <source>
        <dbReference type="ARBA" id="ARBA00005995"/>
    </source>
</evidence>
<dbReference type="InterPro" id="IPR036188">
    <property type="entry name" value="FAD/NAD-bd_sf"/>
</dbReference>
<dbReference type="InterPro" id="IPR036388">
    <property type="entry name" value="WH-like_DNA-bd_sf"/>
</dbReference>
<evidence type="ECO:0000256" key="24">
    <source>
        <dbReference type="ARBA" id="ARBA00022827"/>
    </source>
</evidence>
<evidence type="ECO:0000256" key="5">
    <source>
        <dbReference type="ARBA" id="ARBA00004286"/>
    </source>
</evidence>
<dbReference type="InterPro" id="IPR044066">
    <property type="entry name" value="TRIAD_supradom"/>
</dbReference>
<evidence type="ECO:0000256" key="1">
    <source>
        <dbReference type="ARBA" id="ARBA00001798"/>
    </source>
</evidence>
<dbReference type="SUPFAM" id="SSF54373">
    <property type="entry name" value="FAD-linked reductases, C-terminal domain"/>
    <property type="match status" value="1"/>
</dbReference>
<evidence type="ECO:0000256" key="45">
    <source>
        <dbReference type="ARBA" id="ARBA00081610"/>
    </source>
</evidence>
<evidence type="ECO:0000256" key="39">
    <source>
        <dbReference type="ARBA" id="ARBA00060040"/>
    </source>
</evidence>
<comment type="similarity">
    <text evidence="9">Belongs to the flavin monoamine oxidase family.</text>
</comment>
<accession>A0A8J6GTJ7</accession>
<evidence type="ECO:0000256" key="27">
    <source>
        <dbReference type="ARBA" id="ARBA00022853"/>
    </source>
</evidence>
<dbReference type="EC" id="1.14.99.66" evidence="42"/>
<keyword evidence="21" id="KW-0677">Repeat</keyword>
<keyword evidence="29" id="KW-0560">Oxidoreductase</keyword>
<dbReference type="Pfam" id="PF04433">
    <property type="entry name" value="SWIRM"/>
    <property type="match status" value="1"/>
</dbReference>
<dbReference type="PROSITE" id="PS00518">
    <property type="entry name" value="ZF_RING_1"/>
    <property type="match status" value="1"/>
</dbReference>
<evidence type="ECO:0000256" key="40">
    <source>
        <dbReference type="ARBA" id="ARBA00061765"/>
    </source>
</evidence>
<comment type="catalytic activity">
    <reaction evidence="1">
        <text>[E2 ubiquitin-conjugating enzyme]-S-ubiquitinyl-L-cysteine + [acceptor protein]-L-lysine = [E2 ubiquitin-conjugating enzyme]-L-cysteine + [acceptor protein]-N(6)-ubiquitinyl-L-lysine.</text>
        <dbReference type="EC" id="2.3.2.31"/>
    </reaction>
</comment>
<dbReference type="InterPro" id="IPR002937">
    <property type="entry name" value="Amino_oxidase"/>
</dbReference>
<evidence type="ECO:0000256" key="46">
    <source>
        <dbReference type="ARBA" id="ARBA00083218"/>
    </source>
</evidence>
<dbReference type="GO" id="GO:0005694">
    <property type="term" value="C:chromosome"/>
    <property type="evidence" value="ECO:0007669"/>
    <property type="project" value="UniProtKB-SubCell"/>
</dbReference>
<evidence type="ECO:0000256" key="26">
    <source>
        <dbReference type="ARBA" id="ARBA00022843"/>
    </source>
</evidence>
<dbReference type="PROSITE" id="PS51050">
    <property type="entry name" value="ZF_CW"/>
    <property type="match status" value="1"/>
</dbReference>
<evidence type="ECO:0000256" key="17">
    <source>
        <dbReference type="ARBA" id="ARBA00022679"/>
    </source>
</evidence>
<evidence type="ECO:0000256" key="16">
    <source>
        <dbReference type="ARBA" id="ARBA00022630"/>
    </source>
</evidence>
<evidence type="ECO:0000256" key="35">
    <source>
        <dbReference type="ARBA" id="ARBA00038342"/>
    </source>
</evidence>
<reference evidence="52" key="1">
    <citation type="submission" date="2020-03" db="EMBL/GenBank/DDBJ databases">
        <title>Studies in the Genomics of Life Span.</title>
        <authorList>
            <person name="Glass D."/>
        </authorList>
    </citation>
    <scope>NUCLEOTIDE SEQUENCE</scope>
    <source>
        <strain evidence="52">LTLLF</strain>
        <tissue evidence="52">Muscle</tissue>
    </source>
</reference>
<dbReference type="InterPro" id="IPR011124">
    <property type="entry name" value="Znf_CW"/>
</dbReference>
<dbReference type="InterPro" id="IPR050281">
    <property type="entry name" value="Flavin_monoamine_oxidase"/>
</dbReference>
<evidence type="ECO:0000256" key="11">
    <source>
        <dbReference type="ARBA" id="ARBA00022454"/>
    </source>
</evidence>
<dbReference type="Gene3D" id="1.10.10.10">
    <property type="entry name" value="Winged helix-like DNA-binding domain superfamily/Winged helix DNA-binding domain"/>
    <property type="match status" value="1"/>
</dbReference>
<keyword evidence="20" id="KW-0479">Metal-binding</keyword>
<evidence type="ECO:0000256" key="15">
    <source>
        <dbReference type="ARBA" id="ARBA00022553"/>
    </source>
</evidence>
<feature type="domain" description="RING-type" evidence="51">
    <location>
        <begin position="714"/>
        <end position="929"/>
    </location>
</feature>
<evidence type="ECO:0000259" key="49">
    <source>
        <dbReference type="PROSITE" id="PS50934"/>
    </source>
</evidence>
<dbReference type="SUPFAM" id="SSF46689">
    <property type="entry name" value="Homeodomain-like"/>
    <property type="match status" value="1"/>
</dbReference>
<feature type="transmembrane region" description="Helical" evidence="48">
    <location>
        <begin position="943"/>
        <end position="973"/>
    </location>
</feature>
<evidence type="ECO:0000256" key="3">
    <source>
        <dbReference type="ARBA" id="ARBA00001974"/>
    </source>
</evidence>
<keyword evidence="28 48" id="KW-1133">Transmembrane helix</keyword>
<comment type="pathway">
    <text evidence="8">Protein modification; protein ubiquitination.</text>
</comment>
<dbReference type="PROSITE" id="PS50934">
    <property type="entry name" value="SWIRM"/>
    <property type="match status" value="1"/>
</dbReference>
<keyword evidence="11" id="KW-0158">Chromosome</keyword>
<evidence type="ECO:0000256" key="7">
    <source>
        <dbReference type="ARBA" id="ARBA00004496"/>
    </source>
</evidence>
<keyword evidence="15" id="KW-0597">Phosphoprotein</keyword>
<dbReference type="PANTHER" id="PTHR10742:SF410">
    <property type="entry name" value="LYSINE-SPECIFIC HISTONE DEMETHYLASE 2"/>
    <property type="match status" value="1"/>
</dbReference>
<dbReference type="SMART" id="SM00184">
    <property type="entry name" value="RING"/>
    <property type="match status" value="2"/>
</dbReference>
<evidence type="ECO:0000256" key="31">
    <source>
        <dbReference type="ARBA" id="ARBA00023128"/>
    </source>
</evidence>
<organism evidence="52 53">
    <name type="scientific">Microtus ochrogaster</name>
    <name type="common">Prairie vole</name>
    <dbReference type="NCBI Taxonomy" id="79684"/>
    <lineage>
        <taxon>Eukaryota</taxon>
        <taxon>Metazoa</taxon>
        <taxon>Chordata</taxon>
        <taxon>Craniata</taxon>
        <taxon>Vertebrata</taxon>
        <taxon>Euteleostomi</taxon>
        <taxon>Mammalia</taxon>
        <taxon>Eutheria</taxon>
        <taxon>Euarchontoglires</taxon>
        <taxon>Glires</taxon>
        <taxon>Rodentia</taxon>
        <taxon>Myomorpha</taxon>
        <taxon>Muroidea</taxon>
        <taxon>Cricetidae</taxon>
        <taxon>Arvicolinae</taxon>
        <taxon>Microtus</taxon>
    </lineage>
</organism>
<dbReference type="InterPro" id="IPR007526">
    <property type="entry name" value="SWIRM"/>
</dbReference>
<dbReference type="CDD" id="cd20367">
    <property type="entry name" value="BRcat_RBR_RNF144B"/>
    <property type="match status" value="1"/>
</dbReference>
<dbReference type="GO" id="GO:0005634">
    <property type="term" value="C:nucleus"/>
    <property type="evidence" value="ECO:0007669"/>
    <property type="project" value="UniProtKB-SubCell"/>
</dbReference>
<evidence type="ECO:0000256" key="21">
    <source>
        <dbReference type="ARBA" id="ARBA00022737"/>
    </source>
</evidence>
<comment type="caution">
    <text evidence="52">The sequence shown here is derived from an EMBL/GenBank/DDBJ whole genome shotgun (WGS) entry which is preliminary data.</text>
</comment>
<evidence type="ECO:0000256" key="18">
    <source>
        <dbReference type="ARBA" id="ARBA00022692"/>
    </source>
</evidence>
<dbReference type="Pfam" id="PF01485">
    <property type="entry name" value="IBR"/>
    <property type="match status" value="1"/>
</dbReference>
<dbReference type="InterPro" id="IPR009057">
    <property type="entry name" value="Homeodomain-like_sf"/>
</dbReference>
<dbReference type="InterPro" id="IPR013083">
    <property type="entry name" value="Znf_RING/FYVE/PHD"/>
</dbReference>
<evidence type="ECO:0000256" key="10">
    <source>
        <dbReference type="ARBA" id="ARBA00012251"/>
    </source>
</evidence>
<comment type="subunit">
    <text evidence="40">Interacts with UBE2L3, UBE2L6 and LCMT2, as well as with BAX. Interacts with TBK1; this interaction inhibits TBK1 phosphorylation and 'Lys-63'-linked polyubiquitination.</text>
</comment>
<comment type="subunit">
    <text evidence="41">Interacts with its cofactor GLYR1 at nucleosomes; this interaction stimulates H3K4me1 and H3K4me2 demethylation. In contrast to KDM1A, does not form a complex with RCOR1/CoREST. Possible accessory component of the polycomb repressive deubiquitinase (PR-DUB) complex, at least composed of BAP1, one of ASXL1, ASXL2 or (probably) ASXL3 and one of MBD5 or MBD6. The PR-DUB core associates with a number of accessory proteins, including FOXK1, FOXK2, KDM1B, HCFC1 and OGT; KDM1B specifically associates with ASXL2 PR-DUB complexes.</text>
</comment>
<comment type="cofactor">
    <cofactor evidence="2">
        <name>Zn(2+)</name>
        <dbReference type="ChEBI" id="CHEBI:29105"/>
    </cofactor>
</comment>
<keyword evidence="26" id="KW-0832">Ubl conjugation</keyword>
<evidence type="ECO:0000256" key="13">
    <source>
        <dbReference type="ARBA" id="ARBA00022490"/>
    </source>
</evidence>
<evidence type="ECO:0000256" key="28">
    <source>
        <dbReference type="ARBA" id="ARBA00022989"/>
    </source>
</evidence>
<dbReference type="SUPFAM" id="SSF57850">
    <property type="entry name" value="RING/U-box"/>
    <property type="match status" value="3"/>
</dbReference>
<comment type="similarity">
    <text evidence="35">Belongs to the RBR family. RNF144 subfamily.</text>
</comment>
<evidence type="ECO:0000256" key="12">
    <source>
        <dbReference type="ARBA" id="ARBA00022473"/>
    </source>
</evidence>
<dbReference type="GO" id="GO:0050660">
    <property type="term" value="F:flavin adenine dinucleotide binding"/>
    <property type="evidence" value="ECO:0007669"/>
    <property type="project" value="UniProtKB-ARBA"/>
</dbReference>
<evidence type="ECO:0000259" key="51">
    <source>
        <dbReference type="PROSITE" id="PS51873"/>
    </source>
</evidence>
<dbReference type="PANTHER" id="PTHR10742">
    <property type="entry name" value="FLAVIN MONOAMINE OXIDASE"/>
    <property type="match status" value="1"/>
</dbReference>
<dbReference type="InterPro" id="IPR017907">
    <property type="entry name" value="Znf_RING_CS"/>
</dbReference>
<evidence type="ECO:0000256" key="23">
    <source>
        <dbReference type="ARBA" id="ARBA00022786"/>
    </source>
</evidence>
<comment type="function">
    <text evidence="39">E3 ubiquitin-protein ligase which accepts ubiquitin from E2 ubiquitin-conjugating enzymes UBE2L3 and UBE2L6 in the form of a thioester and then directly transfers the ubiquitin to targeted substrates such as LCMT2, thereby promoting their degradation. Induces apoptosis via a p53/TP53-dependent but caspase-independent mechanism. Plays a crucial role in maintaining the genomic stability by controlling the degradation of multiple proteins involved in mitotic progression and DNA damage. Regulates epithelial homeostasis by mediating degradation of CDKN1A and isoform 2 of TP63. Plays a regulatory role in innate immunity by negatively regulating IRF3 activation and IFN-beta production. Mechanistically, inhibits TBK1 phosphorylation and 'Lys-63'-linked polyubiquitination independently of its E3 ligase activity. Alternatively, promotes 'Lys-27' and 'Lys-33'-linked ubiquitination of IFIH1/MDA5, promoting selective autophagic degradation of IFIH1/MDA5 to inhibit antiviral response.</text>
</comment>
<gene>
    <name evidence="52" type="ORF">LTLLF_124650</name>
</gene>
<dbReference type="Pfam" id="PF22191">
    <property type="entry name" value="IBR_1"/>
    <property type="match status" value="1"/>
</dbReference>
<dbReference type="FunFam" id="3.30.40.100:FF:000002">
    <property type="entry name" value="Lysine-specific histone demethylase 1B"/>
    <property type="match status" value="1"/>
</dbReference>
<dbReference type="Gene3D" id="3.50.50.60">
    <property type="entry name" value="FAD/NAD(P)-binding domain"/>
    <property type="match status" value="1"/>
</dbReference>
<keyword evidence="30" id="KW-0805">Transcription regulation</keyword>
<comment type="cofactor">
    <cofactor evidence="3">
        <name>FAD</name>
        <dbReference type="ChEBI" id="CHEBI:57692"/>
    </cofactor>
</comment>
<dbReference type="GO" id="GO:0008270">
    <property type="term" value="F:zinc ion binding"/>
    <property type="evidence" value="ECO:0007669"/>
    <property type="project" value="UniProtKB-KW"/>
</dbReference>